<gene>
    <name evidence="2" type="ORF">HPBE_LOCUS13666</name>
</gene>
<evidence type="ECO:0000313" key="4">
    <source>
        <dbReference type="WBParaSite" id="HPBE_0001366501-mRNA-1"/>
    </source>
</evidence>
<accession>A0A3P8AJ94</accession>
<dbReference type="EMBL" id="UZAH01028016">
    <property type="protein sequence ID" value="VDO96987.1"/>
    <property type="molecule type" value="Genomic_DNA"/>
</dbReference>
<dbReference type="SUPFAM" id="SSF50630">
    <property type="entry name" value="Acid proteases"/>
    <property type="match status" value="1"/>
</dbReference>
<feature type="region of interest" description="Disordered" evidence="1">
    <location>
        <begin position="251"/>
        <end position="282"/>
    </location>
</feature>
<dbReference type="GO" id="GO:0006508">
    <property type="term" value="P:proteolysis"/>
    <property type="evidence" value="ECO:0007669"/>
    <property type="project" value="InterPro"/>
</dbReference>
<feature type="compositionally biased region" description="Basic and acidic residues" evidence="1">
    <location>
        <begin position="491"/>
        <end position="518"/>
    </location>
</feature>
<evidence type="ECO:0000256" key="1">
    <source>
        <dbReference type="SAM" id="MobiDB-lite"/>
    </source>
</evidence>
<dbReference type="Proteomes" id="UP000050761">
    <property type="component" value="Unassembled WGS sequence"/>
</dbReference>
<reference evidence="4" key="2">
    <citation type="submission" date="2019-09" db="UniProtKB">
        <authorList>
            <consortium name="WormBaseParasite"/>
        </authorList>
    </citation>
    <scope>IDENTIFICATION</scope>
</reference>
<dbReference type="OrthoDB" id="5875969at2759"/>
<dbReference type="GO" id="GO:0004190">
    <property type="term" value="F:aspartic-type endopeptidase activity"/>
    <property type="evidence" value="ECO:0007669"/>
    <property type="project" value="InterPro"/>
</dbReference>
<feature type="compositionally biased region" description="Basic and acidic residues" evidence="1">
    <location>
        <begin position="454"/>
        <end position="464"/>
    </location>
</feature>
<reference evidence="2 3" key="1">
    <citation type="submission" date="2018-11" db="EMBL/GenBank/DDBJ databases">
        <authorList>
            <consortium name="Pathogen Informatics"/>
        </authorList>
    </citation>
    <scope>NUCLEOTIDE SEQUENCE [LARGE SCALE GENOMIC DNA]</scope>
</reference>
<keyword evidence="3" id="KW-1185">Reference proteome</keyword>
<protein>
    <submittedName>
        <fullName evidence="4">Peptidase A2 domain-containing protein</fullName>
    </submittedName>
</protein>
<evidence type="ECO:0000313" key="2">
    <source>
        <dbReference type="EMBL" id="VDO96987.1"/>
    </source>
</evidence>
<sequence>MTRTALLDTGSQVSIIPLQMFVAAQQNEYDLDADVEEIELDRSKRVYDASGNAMSFKAAVRLWMQVSKGLKQRIGLFVMAGGDDMLVLGTNVLEKLGWSLPPFAQSMPGRAELSRGRRCQHKEAKAKEAAVRQQRLKASKTVTVAQRLCLKPEETKGVSPRCDDMKQEGVLRSSGEILPDTEGQGAQHQTQVPVTNFFAGAKMFREGEVMSTYEGTEMAERKPLPHVGKERASRSTNSVSSICGRQTVYTHPRRESGGRSAEISHAAKAVSLQKPEAKRDPRKVRLSLQEVSQKSKKTPAVVCVPQPRVVQTPCKRVIKKEPVGRSILAKESTRLQLSKLSKVDGDEVDYVKTAMGDVCAEFTSYLSALKRRLEAVVRCYYLEVVGKHKATKSRGKEGRPGRNERRMRTPVVRARISCSFEAASKELKKRRRQDKAARARRTRSEYRPSLSVRPDQERPRREIMSVEQHPCGVAQAHGALGKTRKRRTSNGRKDHCDDHARAQDGPRAHRRSRERDRR</sequence>
<dbReference type="InterPro" id="IPR021109">
    <property type="entry name" value="Peptidase_aspartic_dom_sf"/>
</dbReference>
<feature type="compositionally biased region" description="Basic and acidic residues" evidence="1">
    <location>
        <begin position="394"/>
        <end position="407"/>
    </location>
</feature>
<evidence type="ECO:0000313" key="3">
    <source>
        <dbReference type="Proteomes" id="UP000050761"/>
    </source>
</evidence>
<dbReference type="PROSITE" id="PS00141">
    <property type="entry name" value="ASP_PROTEASE"/>
    <property type="match status" value="1"/>
</dbReference>
<dbReference type="AlphaFoldDB" id="A0A183FYF0"/>
<dbReference type="InterPro" id="IPR001969">
    <property type="entry name" value="Aspartic_peptidase_AS"/>
</dbReference>
<feature type="region of interest" description="Disordered" evidence="1">
    <location>
        <begin position="390"/>
        <end position="410"/>
    </location>
</feature>
<name>A0A183FYF0_HELPZ</name>
<feature type="region of interest" description="Disordered" evidence="1">
    <location>
        <begin position="423"/>
        <end position="518"/>
    </location>
</feature>
<proteinExistence type="predicted"/>
<feature type="compositionally biased region" description="Basic and acidic residues" evidence="1">
    <location>
        <begin position="223"/>
        <end position="233"/>
    </location>
</feature>
<feature type="region of interest" description="Disordered" evidence="1">
    <location>
        <begin position="223"/>
        <end position="242"/>
    </location>
</feature>
<dbReference type="WBParaSite" id="HPBE_0001366501-mRNA-1">
    <property type="protein sequence ID" value="HPBE_0001366501-mRNA-1"/>
    <property type="gene ID" value="HPBE_0001366501"/>
</dbReference>
<feature type="compositionally biased region" description="Basic and acidic residues" evidence="1">
    <location>
        <begin position="434"/>
        <end position="446"/>
    </location>
</feature>
<organism evidence="3 4">
    <name type="scientific">Heligmosomoides polygyrus</name>
    <name type="common">Parasitic roundworm</name>
    <dbReference type="NCBI Taxonomy" id="6339"/>
    <lineage>
        <taxon>Eukaryota</taxon>
        <taxon>Metazoa</taxon>
        <taxon>Ecdysozoa</taxon>
        <taxon>Nematoda</taxon>
        <taxon>Chromadorea</taxon>
        <taxon>Rhabditida</taxon>
        <taxon>Rhabditina</taxon>
        <taxon>Rhabditomorpha</taxon>
        <taxon>Strongyloidea</taxon>
        <taxon>Heligmosomidae</taxon>
        <taxon>Heligmosomoides</taxon>
    </lineage>
</organism>
<accession>A0A183FYF0</accession>